<feature type="binding site" evidence="16">
    <location>
        <position position="284"/>
    </location>
    <ligand>
        <name>Mg(2+)</name>
        <dbReference type="ChEBI" id="CHEBI:18420"/>
        <label>2</label>
    </ligand>
</feature>
<dbReference type="SUPFAM" id="SSF52440">
    <property type="entry name" value="PreATP-grasp domain"/>
    <property type="match status" value="1"/>
</dbReference>
<dbReference type="PANTHER" id="PTHR23132">
    <property type="entry name" value="D-ALANINE--D-ALANINE LIGASE"/>
    <property type="match status" value="1"/>
</dbReference>
<evidence type="ECO:0000313" key="19">
    <source>
        <dbReference type="EMBL" id="AVP87348.1"/>
    </source>
</evidence>
<keyword evidence="8 17" id="KW-0547">Nucleotide-binding</keyword>
<dbReference type="PROSITE" id="PS00844">
    <property type="entry name" value="DALA_DALA_LIGASE_2"/>
    <property type="match status" value="1"/>
</dbReference>
<evidence type="ECO:0000256" key="13">
    <source>
        <dbReference type="ARBA" id="ARBA00047614"/>
    </source>
</evidence>
<evidence type="ECO:0000256" key="14">
    <source>
        <dbReference type="HAMAP-Rule" id="MF_00047"/>
    </source>
</evidence>
<name>A0A2P1P7V1_9RICK</name>
<keyword evidence="12 14" id="KW-0961">Cell wall biogenesis/degradation</keyword>
<dbReference type="Gene3D" id="3.30.1490.20">
    <property type="entry name" value="ATP-grasp fold, A domain"/>
    <property type="match status" value="1"/>
</dbReference>
<comment type="subcellular location">
    <subcellularLocation>
        <location evidence="3 14">Cytoplasm</location>
    </subcellularLocation>
</comment>
<dbReference type="Gene3D" id="3.40.50.20">
    <property type="match status" value="1"/>
</dbReference>
<dbReference type="Proteomes" id="UP000241762">
    <property type="component" value="Chromosome"/>
</dbReference>
<proteinExistence type="inferred from homology"/>
<dbReference type="NCBIfam" id="TIGR01205">
    <property type="entry name" value="D_ala_D_alaTIGR"/>
    <property type="match status" value="1"/>
</dbReference>
<evidence type="ECO:0000256" key="6">
    <source>
        <dbReference type="ARBA" id="ARBA00022490"/>
    </source>
</evidence>
<feature type="active site" evidence="15">
    <location>
        <position position="163"/>
    </location>
</feature>
<evidence type="ECO:0000256" key="17">
    <source>
        <dbReference type="PROSITE-ProRule" id="PRU00409"/>
    </source>
</evidence>
<dbReference type="GO" id="GO:0005524">
    <property type="term" value="F:ATP binding"/>
    <property type="evidence" value="ECO:0007669"/>
    <property type="project" value="UniProtKB-UniRule"/>
</dbReference>
<reference evidence="19 20" key="1">
    <citation type="submission" date="2018-03" db="EMBL/GenBank/DDBJ databases">
        <title>A gene transfer event suggests a long-term partnership between eustigmatophyte algae and a novel lineage of endosymbiotic bacteria.</title>
        <authorList>
            <person name="Yurchenko T."/>
            <person name="Sevcikova T."/>
            <person name="Pribyl P."/>
            <person name="El Karkouri K."/>
            <person name="Klimes V."/>
            <person name="Amaral R."/>
            <person name="Zbrankova V."/>
            <person name="Kim E."/>
            <person name="Raoult D."/>
            <person name="Santos L.M.A."/>
            <person name="Elias M."/>
        </authorList>
    </citation>
    <scope>NUCLEOTIDE SEQUENCE [LARGE SCALE GENOMIC DNA]</scope>
    <source>
        <strain evidence="19">CCALA 838</strain>
    </source>
</reference>
<keyword evidence="7 14" id="KW-0436">Ligase</keyword>
<dbReference type="EMBL" id="CP027845">
    <property type="protein sequence ID" value="AVP87348.1"/>
    <property type="molecule type" value="Genomic_DNA"/>
</dbReference>
<dbReference type="Pfam" id="PF07478">
    <property type="entry name" value="Dala_Dala_lig_C"/>
    <property type="match status" value="1"/>
</dbReference>
<comment type="similarity">
    <text evidence="4 14">Belongs to the D-alanine--D-alanine ligase family.</text>
</comment>
<comment type="cofactor">
    <cofactor evidence="16">
        <name>Mg(2+)</name>
        <dbReference type="ChEBI" id="CHEBI:18420"/>
    </cofactor>
    <cofactor evidence="16">
        <name>Mn(2+)</name>
        <dbReference type="ChEBI" id="CHEBI:29035"/>
    </cofactor>
    <text evidence="16">Binds 2 magnesium or manganese ions per subunit.</text>
</comment>
<dbReference type="GO" id="GO:0009252">
    <property type="term" value="P:peptidoglycan biosynthetic process"/>
    <property type="evidence" value="ECO:0007669"/>
    <property type="project" value="UniProtKB-UniRule"/>
</dbReference>
<evidence type="ECO:0000256" key="2">
    <source>
        <dbReference type="ARBA" id="ARBA00003921"/>
    </source>
</evidence>
<keyword evidence="9 17" id="KW-0067">ATP-binding</keyword>
<dbReference type="HAMAP" id="MF_00047">
    <property type="entry name" value="Dala_Dala_lig"/>
    <property type="match status" value="1"/>
</dbReference>
<accession>A0A2P1P7V1</accession>
<comment type="catalytic activity">
    <reaction evidence="13 14">
        <text>2 D-alanine + ATP = D-alanyl-D-alanine + ADP + phosphate + H(+)</text>
        <dbReference type="Rhea" id="RHEA:11224"/>
        <dbReference type="ChEBI" id="CHEBI:15378"/>
        <dbReference type="ChEBI" id="CHEBI:30616"/>
        <dbReference type="ChEBI" id="CHEBI:43474"/>
        <dbReference type="ChEBI" id="CHEBI:57416"/>
        <dbReference type="ChEBI" id="CHEBI:57822"/>
        <dbReference type="ChEBI" id="CHEBI:456216"/>
        <dbReference type="EC" id="6.3.2.4"/>
    </reaction>
</comment>
<gene>
    <name evidence="14" type="primary">ddl</name>
    <name evidence="19" type="ORF">phytr_3970</name>
</gene>
<keyword evidence="20" id="KW-1185">Reference proteome</keyword>
<organism evidence="19 20">
    <name type="scientific">Candidatus Phycorickettsia trachydisci</name>
    <dbReference type="NCBI Taxonomy" id="2115978"/>
    <lineage>
        <taxon>Bacteria</taxon>
        <taxon>Pseudomonadati</taxon>
        <taxon>Pseudomonadota</taxon>
        <taxon>Alphaproteobacteria</taxon>
        <taxon>Rickettsiales</taxon>
        <taxon>Rickettsiaceae</taxon>
        <taxon>Candidatus Phycorickettsia</taxon>
    </lineage>
</organism>
<dbReference type="AlphaFoldDB" id="A0A2P1P7V1"/>
<dbReference type="PROSITE" id="PS00843">
    <property type="entry name" value="DALA_DALA_LIGASE_1"/>
    <property type="match status" value="1"/>
</dbReference>
<dbReference type="InterPro" id="IPR013815">
    <property type="entry name" value="ATP_grasp_subdomain_1"/>
</dbReference>
<evidence type="ECO:0000256" key="3">
    <source>
        <dbReference type="ARBA" id="ARBA00004496"/>
    </source>
</evidence>
<evidence type="ECO:0000256" key="8">
    <source>
        <dbReference type="ARBA" id="ARBA00022741"/>
    </source>
</evidence>
<dbReference type="InterPro" id="IPR011095">
    <property type="entry name" value="Dala_Dala_lig_C"/>
</dbReference>
<keyword evidence="10 14" id="KW-0133">Cell shape</keyword>
<evidence type="ECO:0000256" key="1">
    <source>
        <dbReference type="ARBA" id="ARBA00001936"/>
    </source>
</evidence>
<feature type="active site" evidence="15">
    <location>
        <position position="293"/>
    </location>
</feature>
<sequence length="320" mass="35919">MNILQTKFKEKSTVLESLDLKGKKKVAVLAGGMSAERDVSLQTGQNIVQALKELGHNVISIDPGADLSDVLSHIKPDVVFNALHGTYGEDGCIQGLLNMMQIPYTHSGVLASSVAMNKLQTRRILDHLHQILFPKFYIVHKNDNLKNDPIPRPYVIKPLSQGSSIGINIIHSEDDFNFTKYNFPYGNELIVEEYIKGREINIAVLNGKALGILEIVVTKGEFYDYTAKYSNGYTKHVEPHDLTKEEKNHVLKLSEDIYQTLGCNGITRVEFLYKEGKFYFLEINTHPGMTNLSLCPEIAMQSGINFNSLVEQILDSAKYE</sequence>
<keyword evidence="6 14" id="KW-0963">Cytoplasm</keyword>
<dbReference type="InterPro" id="IPR011127">
    <property type="entry name" value="Dala_Dala_lig_N"/>
</dbReference>
<comment type="cofactor">
    <cofactor evidence="1">
        <name>Mn(2+)</name>
        <dbReference type="ChEBI" id="CHEBI:29035"/>
    </cofactor>
</comment>
<dbReference type="GO" id="GO:0008716">
    <property type="term" value="F:D-alanine-D-alanine ligase activity"/>
    <property type="evidence" value="ECO:0007669"/>
    <property type="project" value="UniProtKB-UniRule"/>
</dbReference>
<dbReference type="PROSITE" id="PS50975">
    <property type="entry name" value="ATP_GRASP"/>
    <property type="match status" value="1"/>
</dbReference>
<dbReference type="PANTHER" id="PTHR23132:SF23">
    <property type="entry name" value="D-ALANINE--D-ALANINE LIGASE B"/>
    <property type="match status" value="1"/>
</dbReference>
<evidence type="ECO:0000256" key="7">
    <source>
        <dbReference type="ARBA" id="ARBA00022598"/>
    </source>
</evidence>
<evidence type="ECO:0000256" key="10">
    <source>
        <dbReference type="ARBA" id="ARBA00022960"/>
    </source>
</evidence>
<evidence type="ECO:0000256" key="11">
    <source>
        <dbReference type="ARBA" id="ARBA00022984"/>
    </source>
</evidence>
<comment type="pathway">
    <text evidence="14">Cell wall biogenesis; peptidoglycan biosynthesis.</text>
</comment>
<keyword evidence="16" id="KW-0464">Manganese</keyword>
<dbReference type="GO" id="GO:0008360">
    <property type="term" value="P:regulation of cell shape"/>
    <property type="evidence" value="ECO:0007669"/>
    <property type="project" value="UniProtKB-KW"/>
</dbReference>
<dbReference type="InterPro" id="IPR011761">
    <property type="entry name" value="ATP-grasp"/>
</dbReference>
<feature type="domain" description="ATP-grasp" evidence="18">
    <location>
        <begin position="123"/>
        <end position="315"/>
    </location>
</feature>
<dbReference type="NCBIfam" id="NF002378">
    <property type="entry name" value="PRK01372.1"/>
    <property type="match status" value="1"/>
</dbReference>
<keyword evidence="16" id="KW-0479">Metal-binding</keyword>
<dbReference type="InterPro" id="IPR005905">
    <property type="entry name" value="D_ala_D_ala"/>
</dbReference>
<dbReference type="InterPro" id="IPR016185">
    <property type="entry name" value="PreATP-grasp_dom_sf"/>
</dbReference>
<evidence type="ECO:0000256" key="4">
    <source>
        <dbReference type="ARBA" id="ARBA00010871"/>
    </source>
</evidence>
<feature type="binding site" evidence="16">
    <location>
        <position position="282"/>
    </location>
    <ligand>
        <name>Mg(2+)</name>
        <dbReference type="ChEBI" id="CHEBI:18420"/>
        <label>1</label>
    </ligand>
</feature>
<dbReference type="SUPFAM" id="SSF56059">
    <property type="entry name" value="Glutathione synthetase ATP-binding domain-like"/>
    <property type="match status" value="1"/>
</dbReference>
<dbReference type="OrthoDB" id="9813261at2"/>
<comment type="function">
    <text evidence="2 14">Cell wall formation.</text>
</comment>
<dbReference type="Pfam" id="PF01820">
    <property type="entry name" value="Dala_Dala_lig_N"/>
    <property type="match status" value="1"/>
</dbReference>
<dbReference type="GO" id="GO:0071555">
    <property type="term" value="P:cell wall organization"/>
    <property type="evidence" value="ECO:0007669"/>
    <property type="project" value="UniProtKB-KW"/>
</dbReference>
<feature type="binding site" evidence="16">
    <location>
        <position position="282"/>
    </location>
    <ligand>
        <name>Mg(2+)</name>
        <dbReference type="ChEBI" id="CHEBI:18420"/>
        <label>2</label>
    </ligand>
</feature>
<dbReference type="PIRSF" id="PIRSF039102">
    <property type="entry name" value="Ddl/VanB"/>
    <property type="match status" value="1"/>
</dbReference>
<evidence type="ECO:0000256" key="9">
    <source>
        <dbReference type="ARBA" id="ARBA00022840"/>
    </source>
</evidence>
<dbReference type="InterPro" id="IPR000291">
    <property type="entry name" value="D-Ala_lig_Van_CS"/>
</dbReference>
<dbReference type="Gene3D" id="3.30.470.20">
    <property type="entry name" value="ATP-grasp fold, B domain"/>
    <property type="match status" value="1"/>
</dbReference>
<evidence type="ECO:0000256" key="15">
    <source>
        <dbReference type="PIRSR" id="PIRSR039102-1"/>
    </source>
</evidence>
<evidence type="ECO:0000259" key="18">
    <source>
        <dbReference type="PROSITE" id="PS50975"/>
    </source>
</evidence>
<dbReference type="UniPathway" id="UPA00219"/>
<protein>
    <recommendedName>
        <fullName evidence="5 14">D-alanine--D-alanine ligase</fullName>
        <ecNumber evidence="5 14">6.3.2.4</ecNumber>
    </recommendedName>
    <alternativeName>
        <fullName evidence="14">D-Ala-D-Ala ligase</fullName>
    </alternativeName>
    <alternativeName>
        <fullName evidence="14">D-alanylalanine synthetase</fullName>
    </alternativeName>
</protein>
<keyword evidence="16" id="KW-0460">Magnesium</keyword>
<dbReference type="GO" id="GO:0046872">
    <property type="term" value="F:metal ion binding"/>
    <property type="evidence" value="ECO:0007669"/>
    <property type="project" value="UniProtKB-KW"/>
</dbReference>
<feature type="active site" evidence="15">
    <location>
        <position position="36"/>
    </location>
</feature>
<dbReference type="EC" id="6.3.2.4" evidence="5 14"/>
<dbReference type="KEGG" id="ptc:phytr_3970"/>
<keyword evidence="11 14" id="KW-0573">Peptidoglycan synthesis</keyword>
<evidence type="ECO:0000256" key="12">
    <source>
        <dbReference type="ARBA" id="ARBA00023316"/>
    </source>
</evidence>
<evidence type="ECO:0000313" key="20">
    <source>
        <dbReference type="Proteomes" id="UP000241762"/>
    </source>
</evidence>
<evidence type="ECO:0000256" key="16">
    <source>
        <dbReference type="PIRSR" id="PIRSR039102-3"/>
    </source>
</evidence>
<evidence type="ECO:0000256" key="5">
    <source>
        <dbReference type="ARBA" id="ARBA00012216"/>
    </source>
</evidence>
<dbReference type="RefSeq" id="WP_106874214.1">
    <property type="nucleotide sequence ID" value="NZ_CP027845.1"/>
</dbReference>
<dbReference type="GO" id="GO:0005737">
    <property type="term" value="C:cytoplasm"/>
    <property type="evidence" value="ECO:0007669"/>
    <property type="project" value="UniProtKB-SubCell"/>
</dbReference>